<comment type="similarity">
    <text evidence="5">Belongs to the NfuA family.</text>
</comment>
<evidence type="ECO:0000313" key="9">
    <source>
        <dbReference type="Proteomes" id="UP001163440"/>
    </source>
</evidence>
<keyword evidence="4 5" id="KW-0411">Iron-sulfur</keyword>
<evidence type="ECO:0000259" key="7">
    <source>
        <dbReference type="Pfam" id="PF01521"/>
    </source>
</evidence>
<accession>A0AAJ5PUA7</accession>
<dbReference type="AlphaFoldDB" id="A0AAJ5PUA7"/>
<dbReference type="Proteomes" id="UP001163440">
    <property type="component" value="Chromosome"/>
</dbReference>
<gene>
    <name evidence="5" type="primary">nfuA</name>
    <name evidence="8" type="ORF">OW720_02805</name>
</gene>
<evidence type="ECO:0000259" key="6">
    <source>
        <dbReference type="Pfam" id="PF01106"/>
    </source>
</evidence>
<protein>
    <recommendedName>
        <fullName evidence="5">Fe/S biogenesis protein NfuA</fullName>
    </recommendedName>
</protein>
<dbReference type="Pfam" id="PF01106">
    <property type="entry name" value="NifU"/>
    <property type="match status" value="1"/>
</dbReference>
<dbReference type="HAMAP" id="MF_01637">
    <property type="entry name" value="Fe_S_biogen_NfuA"/>
    <property type="match status" value="1"/>
</dbReference>
<dbReference type="InterPro" id="IPR000361">
    <property type="entry name" value="ATAP_core_dom"/>
</dbReference>
<dbReference type="GO" id="GO:0016226">
    <property type="term" value="P:iron-sulfur cluster assembly"/>
    <property type="evidence" value="ECO:0007669"/>
    <property type="project" value="UniProtKB-UniRule"/>
</dbReference>
<evidence type="ECO:0000256" key="2">
    <source>
        <dbReference type="ARBA" id="ARBA00022723"/>
    </source>
</evidence>
<feature type="binding site" evidence="5">
    <location>
        <position position="154"/>
    </location>
    <ligand>
        <name>[4Fe-4S] cluster</name>
        <dbReference type="ChEBI" id="CHEBI:49883"/>
    </ligand>
</feature>
<comment type="cofactor">
    <cofactor evidence="5">
        <name>[4Fe-4S] cluster</name>
        <dbReference type="ChEBI" id="CHEBI:49883"/>
    </cofactor>
    <text evidence="5">Binds 1 [4Fe-4S] cluster per subunit. The cluster is presumably bound at the interface of two monomers.</text>
</comment>
<evidence type="ECO:0000256" key="1">
    <source>
        <dbReference type="ARBA" id="ARBA00022485"/>
    </source>
</evidence>
<dbReference type="PANTHER" id="PTHR11178:SF51">
    <property type="entry name" value="FE_S BIOGENESIS PROTEIN NFUA"/>
    <property type="match status" value="1"/>
</dbReference>
<keyword evidence="3 5" id="KW-0408">Iron</keyword>
<feature type="binding site" evidence="5">
    <location>
        <position position="151"/>
    </location>
    <ligand>
        <name>[4Fe-4S] cluster</name>
        <dbReference type="ChEBI" id="CHEBI:49883"/>
    </ligand>
</feature>
<dbReference type="Pfam" id="PF01521">
    <property type="entry name" value="Fe-S_biosyn"/>
    <property type="match status" value="1"/>
</dbReference>
<reference evidence="8" key="1">
    <citation type="submission" date="2022-11" db="EMBL/GenBank/DDBJ databases">
        <title>The whole genome sequencing of pests is an important tool to study the evolution of the plant-insect interaction and insecticide resistance.</title>
        <authorList>
            <person name="Kananovich Y."/>
        </authorList>
    </citation>
    <scope>NUCLEOTIDE SEQUENCE</scope>
    <source>
        <strain evidence="8">BSU_Bre_2018</strain>
    </source>
</reference>
<comment type="subunit">
    <text evidence="5">Homodimer.</text>
</comment>
<dbReference type="GO" id="GO:0005506">
    <property type="term" value="F:iron ion binding"/>
    <property type="evidence" value="ECO:0007669"/>
    <property type="project" value="InterPro"/>
</dbReference>
<dbReference type="Gene3D" id="3.30.300.130">
    <property type="entry name" value="Fe-S cluster assembly (FSCA)"/>
    <property type="match status" value="1"/>
</dbReference>
<dbReference type="SUPFAM" id="SSF89360">
    <property type="entry name" value="HesB-like domain"/>
    <property type="match status" value="1"/>
</dbReference>
<evidence type="ECO:0000256" key="5">
    <source>
        <dbReference type="HAMAP-Rule" id="MF_01637"/>
    </source>
</evidence>
<sequence>MITVSENAQNYFRSLLSKEPPGTQIRVFIINPGTPSAECGVAYCLKSEVEESDIQLKYNQFFIYIDKNIIAYLKNSEIDLVYDKLGSQLTFKAPYAKCNILNKNSYLLEDRVKYFLNMEINPQLSMHGGKVNLIKINQKNGTAIIQFSGGCNGCSMIGMTLKETVEKKLLASFPEIKKVYDGTEHLHGQHSFY</sequence>
<evidence type="ECO:0000256" key="4">
    <source>
        <dbReference type="ARBA" id="ARBA00023014"/>
    </source>
</evidence>
<dbReference type="SUPFAM" id="SSF117916">
    <property type="entry name" value="Fe-S cluster assembly (FSCA) domain-like"/>
    <property type="match status" value="1"/>
</dbReference>
<proteinExistence type="inferred from homology"/>
<feature type="domain" description="Core" evidence="7">
    <location>
        <begin position="2"/>
        <end position="100"/>
    </location>
</feature>
<dbReference type="InterPro" id="IPR034904">
    <property type="entry name" value="FSCA_dom_sf"/>
</dbReference>
<organism evidence="8 9">
    <name type="scientific">Buchnera aphidicola</name>
    <name type="common">Brevicoryne brassicae</name>
    <dbReference type="NCBI Taxonomy" id="911343"/>
    <lineage>
        <taxon>Bacteria</taxon>
        <taxon>Pseudomonadati</taxon>
        <taxon>Pseudomonadota</taxon>
        <taxon>Gammaproteobacteria</taxon>
        <taxon>Enterobacterales</taxon>
        <taxon>Erwiniaceae</taxon>
        <taxon>Buchnera</taxon>
    </lineage>
</organism>
<dbReference type="GO" id="GO:0051604">
    <property type="term" value="P:protein maturation"/>
    <property type="evidence" value="ECO:0007669"/>
    <property type="project" value="UniProtKB-UniRule"/>
</dbReference>
<dbReference type="InterPro" id="IPR017726">
    <property type="entry name" value="Fe/S_biogenesis_protein_NfuA"/>
</dbReference>
<dbReference type="Gene3D" id="2.60.300.12">
    <property type="entry name" value="HesB-like domain"/>
    <property type="match status" value="1"/>
</dbReference>
<evidence type="ECO:0000313" key="8">
    <source>
        <dbReference type="EMBL" id="WAI18909.1"/>
    </source>
</evidence>
<dbReference type="RefSeq" id="WP_158365911.1">
    <property type="nucleotide sequence ID" value="NZ_CP034882.1"/>
</dbReference>
<dbReference type="InterPro" id="IPR001075">
    <property type="entry name" value="NIF_FeS_clus_asmbl_NifU_C"/>
</dbReference>
<keyword evidence="1 5" id="KW-0004">4Fe-4S</keyword>
<evidence type="ECO:0000256" key="3">
    <source>
        <dbReference type="ARBA" id="ARBA00023004"/>
    </source>
</evidence>
<dbReference type="GO" id="GO:0051539">
    <property type="term" value="F:4 iron, 4 sulfur cluster binding"/>
    <property type="evidence" value="ECO:0007669"/>
    <property type="project" value="UniProtKB-UniRule"/>
</dbReference>
<keyword evidence="2 5" id="KW-0479">Metal-binding</keyword>
<dbReference type="PANTHER" id="PTHR11178">
    <property type="entry name" value="IRON-SULFUR CLUSTER SCAFFOLD PROTEIN NFU-RELATED"/>
    <property type="match status" value="1"/>
</dbReference>
<name>A0AAJ5PUA7_9GAMM</name>
<dbReference type="InterPro" id="IPR035903">
    <property type="entry name" value="HesB-like_dom_sf"/>
</dbReference>
<dbReference type="EMBL" id="CP113406">
    <property type="protein sequence ID" value="WAI18909.1"/>
    <property type="molecule type" value="Genomic_DNA"/>
</dbReference>
<comment type="function">
    <text evidence="5">Involved in iron-sulfur cluster biogenesis. Binds a 4Fe-4S cluster, can transfer this cluster to apoproteins, and thereby intervenes in the maturation of Fe/S proteins. Could also act as a scaffold/chaperone for damaged Fe/S proteins.</text>
</comment>
<feature type="domain" description="NIF system FeS cluster assembly NifU C-terminal" evidence="6">
    <location>
        <begin position="112"/>
        <end position="179"/>
    </location>
</feature>